<comment type="caution">
    <text evidence="2">The sequence shown here is derived from an EMBL/GenBank/DDBJ whole genome shotgun (WGS) entry which is preliminary data.</text>
</comment>
<feature type="compositionally biased region" description="Basic and acidic residues" evidence="1">
    <location>
        <begin position="63"/>
        <end position="73"/>
    </location>
</feature>
<keyword evidence="3" id="KW-1185">Reference proteome</keyword>
<dbReference type="EMBL" id="MVHT01000005">
    <property type="protein sequence ID" value="ORB10106.1"/>
    <property type="molecule type" value="Genomic_DNA"/>
</dbReference>
<dbReference type="AlphaFoldDB" id="A0A1E3S946"/>
<accession>A0A1E3S946</accession>
<dbReference type="STRING" id="28445.BHQ20_21060"/>
<dbReference type="RefSeq" id="WP_069421100.1">
    <property type="nucleotide sequence ID" value="NZ_CBCRZH010000046.1"/>
</dbReference>
<gene>
    <name evidence="2" type="ORF">BST27_03390</name>
</gene>
<organism evidence="2 3">
    <name type="scientific">Mycobacterium intermedium</name>
    <dbReference type="NCBI Taxonomy" id="28445"/>
    <lineage>
        <taxon>Bacteria</taxon>
        <taxon>Bacillati</taxon>
        <taxon>Actinomycetota</taxon>
        <taxon>Actinomycetes</taxon>
        <taxon>Mycobacteriales</taxon>
        <taxon>Mycobacteriaceae</taxon>
        <taxon>Mycobacterium</taxon>
        <taxon>Mycobacterium simiae complex</taxon>
    </lineage>
</organism>
<proteinExistence type="predicted"/>
<feature type="region of interest" description="Disordered" evidence="1">
    <location>
        <begin position="1"/>
        <end position="73"/>
    </location>
</feature>
<evidence type="ECO:0000313" key="2">
    <source>
        <dbReference type="EMBL" id="ORB10106.1"/>
    </source>
</evidence>
<feature type="compositionally biased region" description="Basic and acidic residues" evidence="1">
    <location>
        <begin position="27"/>
        <end position="53"/>
    </location>
</feature>
<evidence type="ECO:0000313" key="3">
    <source>
        <dbReference type="Proteomes" id="UP000192739"/>
    </source>
</evidence>
<sequence>MRVTVRRDAQPGQQALDSRALGYVLDMKQDPKDATQVTEEQRRVQEELDHQGEDPDAPALHQSRHDVADETRR</sequence>
<name>A0A1E3S946_MYCIE</name>
<protein>
    <submittedName>
        <fullName evidence="2">Uncharacterized protein</fullName>
    </submittedName>
</protein>
<evidence type="ECO:0000256" key="1">
    <source>
        <dbReference type="SAM" id="MobiDB-lite"/>
    </source>
</evidence>
<reference evidence="2 3" key="1">
    <citation type="submission" date="2017-02" db="EMBL/GenBank/DDBJ databases">
        <title>The new phylogeny of genus Mycobacterium.</title>
        <authorList>
            <person name="Tortoli E."/>
            <person name="Trovato A."/>
            <person name="Cirillo D.M."/>
        </authorList>
    </citation>
    <scope>NUCLEOTIDE SEQUENCE [LARGE SCALE GENOMIC DNA]</scope>
    <source>
        <strain evidence="2 3">DSM 44049</strain>
    </source>
</reference>
<dbReference type="Proteomes" id="UP000192739">
    <property type="component" value="Unassembled WGS sequence"/>
</dbReference>